<proteinExistence type="inferred from homology"/>
<evidence type="ECO:0000256" key="1">
    <source>
        <dbReference type="ARBA" id="ARBA00005254"/>
    </source>
</evidence>
<sequence length="260" mass="27099">MTDAVLTSREGGLTTITLNRPQALNALDVAVKEALLEALTEAAADPACRAVLLAGAGDRGFCVGQDLREHVGNLAGDDPLATVRDHFNPIARLLFTMPKPVVAAVRGAAAGAGASLAFLADFRVGGPSTSFTMAFAGIGLAADTGASYTLPRLVGTAVATEMLMLNRKVTADRARELGLLTELVDDDAEVLPRATALAARLAVGPTRAFAEIRRQLRQDGDFEAALAGEADAQAACGFTTDHRDAVDAFVAKRKPEFQGR</sequence>
<dbReference type="Pfam" id="PF00378">
    <property type="entry name" value="ECH_1"/>
    <property type="match status" value="1"/>
</dbReference>
<dbReference type="PANTHER" id="PTHR43459:SF1">
    <property type="entry name" value="EG:BACN32G11.4 PROTEIN"/>
    <property type="match status" value="1"/>
</dbReference>
<dbReference type="Proteomes" id="UP000321617">
    <property type="component" value="Unassembled WGS sequence"/>
</dbReference>
<protein>
    <submittedName>
        <fullName evidence="2">Enoyl-CoA hydratase</fullName>
    </submittedName>
</protein>
<name>A0A562UPH1_9ACTN</name>
<keyword evidence="3" id="KW-1185">Reference proteome</keyword>
<dbReference type="InterPro" id="IPR014748">
    <property type="entry name" value="Enoyl-CoA_hydra_C"/>
</dbReference>
<dbReference type="InterPro" id="IPR001753">
    <property type="entry name" value="Enoyl-CoA_hydra/iso"/>
</dbReference>
<dbReference type="RefSeq" id="WP_147144179.1">
    <property type="nucleotide sequence ID" value="NZ_BAABIJ010000007.1"/>
</dbReference>
<comment type="similarity">
    <text evidence="1">Belongs to the enoyl-CoA hydratase/isomerase family.</text>
</comment>
<dbReference type="Gene3D" id="3.90.226.10">
    <property type="entry name" value="2-enoyl-CoA Hydratase, Chain A, domain 1"/>
    <property type="match status" value="1"/>
</dbReference>
<dbReference type="EMBL" id="VLLL01000011">
    <property type="protein sequence ID" value="TWJ07511.1"/>
    <property type="molecule type" value="Genomic_DNA"/>
</dbReference>
<comment type="caution">
    <text evidence="2">The sequence shown here is derived from an EMBL/GenBank/DDBJ whole genome shotgun (WGS) entry which is preliminary data.</text>
</comment>
<organism evidence="2 3">
    <name type="scientific">Stackebrandtia albiflava</name>
    <dbReference type="NCBI Taxonomy" id="406432"/>
    <lineage>
        <taxon>Bacteria</taxon>
        <taxon>Bacillati</taxon>
        <taxon>Actinomycetota</taxon>
        <taxon>Actinomycetes</taxon>
        <taxon>Glycomycetales</taxon>
        <taxon>Glycomycetaceae</taxon>
        <taxon>Stackebrandtia</taxon>
    </lineage>
</organism>
<dbReference type="PANTHER" id="PTHR43459">
    <property type="entry name" value="ENOYL-COA HYDRATASE"/>
    <property type="match status" value="1"/>
</dbReference>
<dbReference type="InterPro" id="IPR029045">
    <property type="entry name" value="ClpP/crotonase-like_dom_sf"/>
</dbReference>
<dbReference type="SUPFAM" id="SSF52096">
    <property type="entry name" value="ClpP/crotonase"/>
    <property type="match status" value="1"/>
</dbReference>
<reference evidence="2 3" key="1">
    <citation type="journal article" date="2013" name="Stand. Genomic Sci.">
        <title>Genomic Encyclopedia of Type Strains, Phase I: The one thousand microbial genomes (KMG-I) project.</title>
        <authorList>
            <person name="Kyrpides N.C."/>
            <person name="Woyke T."/>
            <person name="Eisen J.A."/>
            <person name="Garrity G."/>
            <person name="Lilburn T.G."/>
            <person name="Beck B.J."/>
            <person name="Whitman W.B."/>
            <person name="Hugenholtz P."/>
            <person name="Klenk H.P."/>
        </authorList>
    </citation>
    <scope>NUCLEOTIDE SEQUENCE [LARGE SCALE GENOMIC DNA]</scope>
    <source>
        <strain evidence="2 3">DSM 45044</strain>
    </source>
</reference>
<dbReference type="GO" id="GO:0003824">
    <property type="term" value="F:catalytic activity"/>
    <property type="evidence" value="ECO:0007669"/>
    <property type="project" value="UniProtKB-ARBA"/>
</dbReference>
<dbReference type="AlphaFoldDB" id="A0A562UPH1"/>
<evidence type="ECO:0000313" key="2">
    <source>
        <dbReference type="EMBL" id="TWJ07511.1"/>
    </source>
</evidence>
<dbReference type="CDD" id="cd06558">
    <property type="entry name" value="crotonase-like"/>
    <property type="match status" value="1"/>
</dbReference>
<evidence type="ECO:0000313" key="3">
    <source>
        <dbReference type="Proteomes" id="UP000321617"/>
    </source>
</evidence>
<accession>A0A562UPH1</accession>
<dbReference type="OrthoDB" id="9777711at2"/>
<gene>
    <name evidence="2" type="ORF">LX16_4995</name>
</gene>
<dbReference type="Gene3D" id="1.10.12.10">
    <property type="entry name" value="Lyase 2-enoyl-coa Hydratase, Chain A, domain 2"/>
    <property type="match status" value="1"/>
</dbReference>